<proteinExistence type="predicted"/>
<dbReference type="EMBL" id="CP013189">
    <property type="protein sequence ID" value="ALO45057.1"/>
    <property type="molecule type" value="Genomic_DNA"/>
</dbReference>
<reference evidence="2 3" key="1">
    <citation type="submission" date="2015-11" db="EMBL/GenBank/DDBJ databases">
        <authorList>
            <person name="Zhang Y."/>
            <person name="Guo Z."/>
        </authorList>
    </citation>
    <scope>NUCLEOTIDE SEQUENCE [LARGE SCALE GENOMIC DNA]</scope>
    <source>
        <strain evidence="2 3">KCTC 32221</strain>
    </source>
</reference>
<dbReference type="RefSeq" id="WP_058020564.1">
    <property type="nucleotide sequence ID" value="NZ_CP013189.1"/>
</dbReference>
<dbReference type="Gene3D" id="3.10.450.50">
    <property type="match status" value="1"/>
</dbReference>
<name>A0A0S2K9P2_9GAMM</name>
<dbReference type="InterPro" id="IPR032710">
    <property type="entry name" value="NTF2-like_dom_sf"/>
</dbReference>
<keyword evidence="3" id="KW-1185">Reference proteome</keyword>
<organism evidence="2 3">
    <name type="scientific">Pseudohongiella spirulinae</name>
    <dbReference type="NCBI Taxonomy" id="1249552"/>
    <lineage>
        <taxon>Bacteria</taxon>
        <taxon>Pseudomonadati</taxon>
        <taxon>Pseudomonadota</taxon>
        <taxon>Gammaproteobacteria</taxon>
        <taxon>Pseudomonadales</taxon>
        <taxon>Pseudohongiellaceae</taxon>
        <taxon>Pseudohongiella</taxon>
    </lineage>
</organism>
<dbReference type="Proteomes" id="UP000065641">
    <property type="component" value="Chromosome"/>
</dbReference>
<evidence type="ECO:0000313" key="2">
    <source>
        <dbReference type="EMBL" id="ALO45057.1"/>
    </source>
</evidence>
<protein>
    <submittedName>
        <fullName evidence="2">Transcriptional regulator</fullName>
    </submittedName>
</protein>
<feature type="domain" description="SnoaL-like" evidence="1">
    <location>
        <begin position="32"/>
        <end position="117"/>
    </location>
</feature>
<sequence length="152" mass="17773">MATNMNSVSDNLRAALIRDFKDFYRQPDIAGLDNIDRIYTQDVEFHDPAHALYGRLAVKNYLRSLYGNTRDIRFEYHDEQIGENSATINWIMHFSHPSLKRGAPIQVKGITMIRFTDRIFYHEDFFDLGAMVYQHVPVLGMAVRYINRRLSA</sequence>
<dbReference type="InterPro" id="IPR037401">
    <property type="entry name" value="SnoaL-like"/>
</dbReference>
<dbReference type="STRING" id="1249552.PS2015_368"/>
<evidence type="ECO:0000259" key="1">
    <source>
        <dbReference type="Pfam" id="PF12680"/>
    </source>
</evidence>
<gene>
    <name evidence="2" type="ORF">PS2015_368</name>
</gene>
<dbReference type="OrthoDB" id="1115105at2"/>
<accession>A0A0S2K9P2</accession>
<dbReference type="KEGG" id="pspi:PS2015_368"/>
<dbReference type="Pfam" id="PF12680">
    <property type="entry name" value="SnoaL_2"/>
    <property type="match status" value="1"/>
</dbReference>
<evidence type="ECO:0000313" key="3">
    <source>
        <dbReference type="Proteomes" id="UP000065641"/>
    </source>
</evidence>
<dbReference type="AlphaFoldDB" id="A0A0S2K9P2"/>
<dbReference type="SUPFAM" id="SSF54427">
    <property type="entry name" value="NTF2-like"/>
    <property type="match status" value="1"/>
</dbReference>